<evidence type="ECO:0000256" key="4">
    <source>
        <dbReference type="ARBA" id="ARBA00023002"/>
    </source>
</evidence>
<keyword evidence="3 14" id="KW-0479">Metal-binding</keyword>
<comment type="caution">
    <text evidence="16">The sequence shown here is derived from an EMBL/GenBank/DDBJ whole genome shotgun (WGS) entry which is preliminary data.</text>
</comment>
<dbReference type="PANTHER" id="PTHR46482:SF9">
    <property type="entry name" value="5'-ADENYLYLSULFATE REDUCTASE 1, CHLOROPLASTIC"/>
    <property type="match status" value="1"/>
</dbReference>
<dbReference type="EMBL" id="AZRA01000098">
    <property type="protein sequence ID" value="KDB51168.1"/>
    <property type="molecule type" value="Genomic_DNA"/>
</dbReference>
<evidence type="ECO:0000256" key="1">
    <source>
        <dbReference type="ARBA" id="ARBA00009732"/>
    </source>
</evidence>
<dbReference type="EC" id="1.8.4.10" evidence="9 14"/>
<comment type="function">
    <text evidence="7 14">Catalyzes the formation of sulfite from adenosine 5'-phosphosulfate (APS) using thioredoxin as an electron donor.</text>
</comment>
<dbReference type="NCBIfam" id="TIGR00434">
    <property type="entry name" value="cysH"/>
    <property type="match status" value="1"/>
</dbReference>
<dbReference type="GO" id="GO:0019344">
    <property type="term" value="P:cysteine biosynthetic process"/>
    <property type="evidence" value="ECO:0007669"/>
    <property type="project" value="InterPro"/>
</dbReference>
<dbReference type="GO" id="GO:0051539">
    <property type="term" value="F:4 iron, 4 sulfur cluster binding"/>
    <property type="evidence" value="ECO:0007669"/>
    <property type="project" value="UniProtKB-UniRule"/>
</dbReference>
<evidence type="ECO:0000256" key="9">
    <source>
        <dbReference type="ARBA" id="ARBA00024386"/>
    </source>
</evidence>
<dbReference type="InterPro" id="IPR014729">
    <property type="entry name" value="Rossmann-like_a/b/a_fold"/>
</dbReference>
<keyword evidence="6 14" id="KW-0411">Iron-sulfur</keyword>
<dbReference type="GO" id="GO:0004604">
    <property type="term" value="F:phosphoadenylyl-sulfate reductase (thioredoxin) activity"/>
    <property type="evidence" value="ECO:0007669"/>
    <property type="project" value="UniProtKB-UniRule"/>
</dbReference>
<dbReference type="STRING" id="34103.SAMN05421778_107123"/>
<comment type="subcellular location">
    <subcellularLocation>
        <location evidence="14">Cytoplasm</location>
    </subcellularLocation>
</comment>
<dbReference type="GO" id="GO:0070814">
    <property type="term" value="P:hydrogen sulfide biosynthetic process"/>
    <property type="evidence" value="ECO:0007669"/>
    <property type="project" value="UniProtKB-UniRule"/>
</dbReference>
<dbReference type="AlphaFoldDB" id="A0A059KJ83"/>
<comment type="pathway">
    <text evidence="8 14">Sulfur metabolism; hydrogen sulfide biosynthesis; sulfite from sulfate.</text>
</comment>
<evidence type="ECO:0000256" key="7">
    <source>
        <dbReference type="ARBA" id="ARBA00024298"/>
    </source>
</evidence>
<evidence type="ECO:0000256" key="11">
    <source>
        <dbReference type="ARBA" id="ARBA00030894"/>
    </source>
</evidence>
<dbReference type="NCBIfam" id="NF002537">
    <property type="entry name" value="PRK02090.1"/>
    <property type="match status" value="1"/>
</dbReference>
<keyword evidence="4 14" id="KW-0560">Oxidoreductase</keyword>
<gene>
    <name evidence="14" type="primary">cysH</name>
    <name evidence="16" type="ORF">X805_32640</name>
</gene>
<evidence type="ECO:0000256" key="5">
    <source>
        <dbReference type="ARBA" id="ARBA00023004"/>
    </source>
</evidence>
<dbReference type="HAMAP" id="MF_00063">
    <property type="entry name" value="CysH"/>
    <property type="match status" value="1"/>
</dbReference>
<dbReference type="Pfam" id="PF01507">
    <property type="entry name" value="PAPS_reduct"/>
    <property type="match status" value="1"/>
</dbReference>
<name>A0A059KJ83_9BURK</name>
<feature type="binding site" evidence="14">
    <location>
        <position position="203"/>
    </location>
    <ligand>
        <name>[4Fe-4S] cluster</name>
        <dbReference type="ChEBI" id="CHEBI:49883"/>
    </ligand>
</feature>
<dbReference type="Proteomes" id="UP000026714">
    <property type="component" value="Unassembled WGS sequence"/>
</dbReference>
<accession>A0A059KJ83</accession>
<comment type="catalytic activity">
    <reaction evidence="13 14">
        <text>[thioredoxin]-disulfide + sulfite + AMP + 2 H(+) = adenosine 5'-phosphosulfate + [thioredoxin]-dithiol</text>
        <dbReference type="Rhea" id="RHEA:21976"/>
        <dbReference type="Rhea" id="RHEA-COMP:10698"/>
        <dbReference type="Rhea" id="RHEA-COMP:10700"/>
        <dbReference type="ChEBI" id="CHEBI:15378"/>
        <dbReference type="ChEBI" id="CHEBI:17359"/>
        <dbReference type="ChEBI" id="CHEBI:29950"/>
        <dbReference type="ChEBI" id="CHEBI:50058"/>
        <dbReference type="ChEBI" id="CHEBI:58243"/>
        <dbReference type="ChEBI" id="CHEBI:456215"/>
        <dbReference type="EC" id="1.8.4.10"/>
    </reaction>
</comment>
<evidence type="ECO:0000259" key="15">
    <source>
        <dbReference type="Pfam" id="PF01507"/>
    </source>
</evidence>
<dbReference type="InterPro" id="IPR004511">
    <property type="entry name" value="PAPS/APS_Rdtase"/>
</dbReference>
<dbReference type="Gene3D" id="3.40.50.620">
    <property type="entry name" value="HUPs"/>
    <property type="match status" value="1"/>
</dbReference>
<dbReference type="PIRSF" id="PIRSF000857">
    <property type="entry name" value="PAPS_reductase"/>
    <property type="match status" value="1"/>
</dbReference>
<feature type="active site" description="Nucleophile; cysteine thiosulfonate intermediate" evidence="14">
    <location>
        <position position="231"/>
    </location>
</feature>
<reference evidence="16 17" key="1">
    <citation type="journal article" date="2014" name="FEMS Microbiol. Ecol.">
        <title>Sphaerotilus natans encrusted with nanoball-shaped Fe(III) oxide minerals formed by nitrate-reducing mixotrophic Fe(II) oxidation.</title>
        <authorList>
            <person name="Park S."/>
            <person name="Kim D.H."/>
            <person name="Lee J.H."/>
            <person name="Hur H.G."/>
        </authorList>
    </citation>
    <scope>NUCLEOTIDE SEQUENCE [LARGE SCALE GENOMIC DNA]</scope>
    <source>
        <strain evidence="16 17">DSM 6575</strain>
    </source>
</reference>
<dbReference type="SUPFAM" id="SSF52402">
    <property type="entry name" value="Adenine nucleotide alpha hydrolases-like"/>
    <property type="match status" value="1"/>
</dbReference>
<comment type="cofactor">
    <cofactor evidence="14">
        <name>[4Fe-4S] cluster</name>
        <dbReference type="ChEBI" id="CHEBI:49883"/>
    </cofactor>
    <text evidence="14">Binds 1 [4Fe-4S] cluster per subunit.</text>
</comment>
<evidence type="ECO:0000256" key="12">
    <source>
        <dbReference type="ARBA" id="ARBA00032041"/>
    </source>
</evidence>
<dbReference type="GO" id="GO:0005737">
    <property type="term" value="C:cytoplasm"/>
    <property type="evidence" value="ECO:0007669"/>
    <property type="project" value="UniProtKB-SubCell"/>
</dbReference>
<dbReference type="InterPro" id="IPR011798">
    <property type="entry name" value="APS_reductase"/>
</dbReference>
<feature type="domain" description="Phosphoadenosine phosphosulphate reductase" evidence="15">
    <location>
        <begin position="36"/>
        <end position="209"/>
    </location>
</feature>
<comment type="similarity">
    <text evidence="1 14">Belongs to the PAPS reductase family. CysH subfamily.</text>
</comment>
<dbReference type="InterPro" id="IPR002500">
    <property type="entry name" value="PAPS_reduct_dom"/>
</dbReference>
<evidence type="ECO:0000256" key="3">
    <source>
        <dbReference type="ARBA" id="ARBA00022723"/>
    </source>
</evidence>
<evidence type="ECO:0000256" key="2">
    <source>
        <dbReference type="ARBA" id="ARBA00022490"/>
    </source>
</evidence>
<feature type="binding site" evidence="14">
    <location>
        <position position="122"/>
    </location>
    <ligand>
        <name>[4Fe-4S] cluster</name>
        <dbReference type="ChEBI" id="CHEBI:49883"/>
    </ligand>
</feature>
<evidence type="ECO:0000256" key="13">
    <source>
        <dbReference type="ARBA" id="ARBA00048441"/>
    </source>
</evidence>
<evidence type="ECO:0000313" key="17">
    <source>
        <dbReference type="Proteomes" id="UP000026714"/>
    </source>
</evidence>
<dbReference type="NCBIfam" id="TIGR02055">
    <property type="entry name" value="APS_reductase"/>
    <property type="match status" value="1"/>
</dbReference>
<dbReference type="PANTHER" id="PTHR46482">
    <property type="entry name" value="5'-ADENYLYLSULFATE REDUCTASE 3, CHLOROPLASTIC"/>
    <property type="match status" value="1"/>
</dbReference>
<dbReference type="CDD" id="cd23945">
    <property type="entry name" value="PAPS_reductase"/>
    <property type="match status" value="1"/>
</dbReference>
<evidence type="ECO:0000256" key="14">
    <source>
        <dbReference type="HAMAP-Rule" id="MF_00063"/>
    </source>
</evidence>
<dbReference type="eggNOG" id="COG0175">
    <property type="taxonomic scope" value="Bacteria"/>
</dbReference>
<feature type="binding site" evidence="14">
    <location>
        <position position="206"/>
    </location>
    <ligand>
        <name>[4Fe-4S] cluster</name>
        <dbReference type="ChEBI" id="CHEBI:49883"/>
    </ligand>
</feature>
<protein>
    <recommendedName>
        <fullName evidence="10 14">Adenosine 5'-phosphosulfate reductase</fullName>
        <shortName evidence="14">APS reductase</shortName>
        <ecNumber evidence="9 14">1.8.4.10</ecNumber>
    </recommendedName>
    <alternativeName>
        <fullName evidence="12 14">5'-adenylylsulfate reductase</fullName>
    </alternativeName>
    <alternativeName>
        <fullName evidence="11 14">Thioredoxin-dependent 5'-adenylylsulfate reductase</fullName>
    </alternativeName>
</protein>
<evidence type="ECO:0000256" key="10">
    <source>
        <dbReference type="ARBA" id="ARBA00029514"/>
    </source>
</evidence>
<dbReference type="GO" id="GO:0046872">
    <property type="term" value="F:metal ion binding"/>
    <property type="evidence" value="ECO:0007669"/>
    <property type="project" value="UniProtKB-KW"/>
</dbReference>
<keyword evidence="17" id="KW-1185">Reference proteome</keyword>
<dbReference type="PATRIC" id="fig|1286631.3.peg.3187"/>
<keyword evidence="5 14" id="KW-0408">Iron</keyword>
<dbReference type="GO" id="GO:0019379">
    <property type="term" value="P:sulfate assimilation, phosphoadenylyl sulfate reduction by phosphoadenylyl-sulfate reductase (thioredoxin)"/>
    <property type="evidence" value="ECO:0007669"/>
    <property type="project" value="UniProtKB-UniRule"/>
</dbReference>
<organism evidence="16 17">
    <name type="scientific">Sphaerotilus natans subsp. natans DSM 6575</name>
    <dbReference type="NCBI Taxonomy" id="1286631"/>
    <lineage>
        <taxon>Bacteria</taxon>
        <taxon>Pseudomonadati</taxon>
        <taxon>Pseudomonadota</taxon>
        <taxon>Betaproteobacteria</taxon>
        <taxon>Burkholderiales</taxon>
        <taxon>Sphaerotilaceae</taxon>
        <taxon>Sphaerotilus</taxon>
    </lineage>
</organism>
<feature type="binding site" evidence="14">
    <location>
        <position position="121"/>
    </location>
    <ligand>
        <name>[4Fe-4S] cluster</name>
        <dbReference type="ChEBI" id="CHEBI:49883"/>
    </ligand>
</feature>
<keyword evidence="2 14" id="KW-0963">Cytoplasm</keyword>
<proteinExistence type="inferred from homology"/>
<sequence length="241" mass="26690">MSAIALYGRKKPGFEDRLEAALQALKDAAASHPGTIVQATSLGAEDMVVTDLIARHQLPITIATLETGALHAETVALIPRIEAHYGLKVEVYRPVEQAVIEFVQKNGEQAMYESIALRKACCGVRKMEPLSRMLSGRSAWVTGLRREQSNARGEVRTVEADDQGRAKINPLVDWSWNDVWHYIASNDVPYNPLHDQFMPSIGCAPCTRAIAVGQEFRAGRWWWEDESAKECGLHVSQKPAA</sequence>
<evidence type="ECO:0000313" key="16">
    <source>
        <dbReference type="EMBL" id="KDB51168.1"/>
    </source>
</evidence>
<evidence type="ECO:0000256" key="8">
    <source>
        <dbReference type="ARBA" id="ARBA00024327"/>
    </source>
</evidence>
<evidence type="ECO:0000256" key="6">
    <source>
        <dbReference type="ARBA" id="ARBA00023014"/>
    </source>
</evidence>
<dbReference type="RefSeq" id="WP_037484215.1">
    <property type="nucleotide sequence ID" value="NZ_AZRA01000098.1"/>
</dbReference>
<dbReference type="GO" id="GO:0043866">
    <property type="term" value="F:adenylyl-sulfate reductase (thioredoxin) activity"/>
    <property type="evidence" value="ECO:0007669"/>
    <property type="project" value="UniProtKB-EC"/>
</dbReference>